<dbReference type="Gene3D" id="3.30.1150.10">
    <property type="match status" value="1"/>
</dbReference>
<dbReference type="EMBL" id="UOFP01000211">
    <property type="protein sequence ID" value="VAW88193.1"/>
    <property type="molecule type" value="Genomic_DNA"/>
</dbReference>
<keyword evidence="2" id="KW-0812">Transmembrane</keyword>
<organism evidence="6">
    <name type="scientific">hydrothermal vent metagenome</name>
    <dbReference type="NCBI Taxonomy" id="652676"/>
    <lineage>
        <taxon>unclassified sequences</taxon>
        <taxon>metagenomes</taxon>
        <taxon>ecological metagenomes</taxon>
    </lineage>
</organism>
<dbReference type="SUPFAM" id="SSF74653">
    <property type="entry name" value="TolA/TonB C-terminal domain"/>
    <property type="match status" value="1"/>
</dbReference>
<proteinExistence type="predicted"/>
<dbReference type="NCBIfam" id="TIGR02794">
    <property type="entry name" value="tolA_full"/>
    <property type="match status" value="1"/>
</dbReference>
<name>A0A3B0ZIW4_9ZZZZ</name>
<dbReference type="InterPro" id="IPR006260">
    <property type="entry name" value="TonB/TolA_C"/>
</dbReference>
<dbReference type="Pfam" id="PF13103">
    <property type="entry name" value="TonB_2"/>
    <property type="match status" value="1"/>
</dbReference>
<reference evidence="6" key="1">
    <citation type="submission" date="2018-06" db="EMBL/GenBank/DDBJ databases">
        <authorList>
            <person name="Zhirakovskaya E."/>
        </authorList>
    </citation>
    <scope>NUCLEOTIDE SEQUENCE</scope>
</reference>
<dbReference type="GO" id="GO:0043213">
    <property type="term" value="P:bacteriocin transport"/>
    <property type="evidence" value="ECO:0007669"/>
    <property type="project" value="InterPro"/>
</dbReference>
<evidence type="ECO:0008006" key="7">
    <source>
        <dbReference type="Google" id="ProtNLM"/>
    </source>
</evidence>
<dbReference type="InterPro" id="IPR014161">
    <property type="entry name" value="Tol-Pal_TolA"/>
</dbReference>
<comment type="subcellular location">
    <subcellularLocation>
        <location evidence="1">Membrane</location>
        <topology evidence="1">Single-pass membrane protein</topology>
    </subcellularLocation>
</comment>
<feature type="region of interest" description="Disordered" evidence="5">
    <location>
        <begin position="71"/>
        <end position="133"/>
    </location>
</feature>
<feature type="compositionally biased region" description="Basic and acidic residues" evidence="5">
    <location>
        <begin position="145"/>
        <end position="210"/>
    </location>
</feature>
<protein>
    <recommendedName>
        <fullName evidence="7">TolA protein</fullName>
    </recommendedName>
</protein>
<evidence type="ECO:0000256" key="2">
    <source>
        <dbReference type="ARBA" id="ARBA00022692"/>
    </source>
</evidence>
<keyword evidence="4" id="KW-0472">Membrane</keyword>
<evidence type="ECO:0000313" key="6">
    <source>
        <dbReference type="EMBL" id="VAW88193.1"/>
    </source>
</evidence>
<sequence>MLNEMSKHPLLFIGSLLMHIILGVLLVYSFDLPDQMPVPEKIAVVKAMVVDETLIQQELDQLEALEKNKLKQEQDTKKRLDEQKRKAEEVKRERKAEERRLKETEEKQKAARKSEQERKTAEKKHQAEVQARKVLEQQRRVEEQQKKAAALEKQRAQAEAKRIADENKRKADKLRRAEEAKRQAELEAKRIEEQRRKAEQAARRAADAQRMRQQLAAEQQALATERTQKIAREVDRYILLIKQKIENKWRKPPGIADKLACEVLVKLIPGGGVAMVQIVKSSGNPVFDRSVEVAVLSAEPLPLPEDATMFEHFREILFVFDPQE</sequence>
<evidence type="ECO:0000256" key="5">
    <source>
        <dbReference type="SAM" id="MobiDB-lite"/>
    </source>
</evidence>
<dbReference type="GO" id="GO:0016020">
    <property type="term" value="C:membrane"/>
    <property type="evidence" value="ECO:0007669"/>
    <property type="project" value="UniProtKB-SubCell"/>
</dbReference>
<feature type="region of interest" description="Disordered" evidence="5">
    <location>
        <begin position="145"/>
        <end position="212"/>
    </location>
</feature>
<accession>A0A3B0ZIW4</accession>
<evidence type="ECO:0000256" key="4">
    <source>
        <dbReference type="ARBA" id="ARBA00023136"/>
    </source>
</evidence>
<keyword evidence="3" id="KW-1133">Transmembrane helix</keyword>
<dbReference type="AlphaFoldDB" id="A0A3B0ZIW4"/>
<gene>
    <name evidence="6" type="ORF">MNBD_GAMMA18-2241</name>
</gene>
<evidence type="ECO:0000256" key="1">
    <source>
        <dbReference type="ARBA" id="ARBA00004167"/>
    </source>
</evidence>
<evidence type="ECO:0000256" key="3">
    <source>
        <dbReference type="ARBA" id="ARBA00022989"/>
    </source>
</evidence>
<dbReference type="NCBIfam" id="TIGR01352">
    <property type="entry name" value="tonB_Cterm"/>
    <property type="match status" value="1"/>
</dbReference>
<dbReference type="GO" id="GO:0019534">
    <property type="term" value="F:toxin transmembrane transporter activity"/>
    <property type="evidence" value="ECO:0007669"/>
    <property type="project" value="InterPro"/>
</dbReference>